<evidence type="ECO:0000259" key="9">
    <source>
        <dbReference type="PROSITE" id="PS50862"/>
    </source>
</evidence>
<evidence type="ECO:0000256" key="3">
    <source>
        <dbReference type="ARBA" id="ARBA00005539"/>
    </source>
</evidence>
<comment type="similarity">
    <text evidence="3 8">Belongs to the class-II aminoacyl-tRNA synthetase family. HisZ subfamily.</text>
</comment>
<comment type="miscellaneous">
    <text evidence="8">This function is generally fulfilled by the C-terminal part of HisG, which is missing in some bacteria such as this one.</text>
</comment>
<keyword evidence="11" id="KW-1185">Reference proteome</keyword>
<dbReference type="Proteomes" id="UP000783588">
    <property type="component" value="Unassembled WGS sequence"/>
</dbReference>
<name>A0ABS6ETH4_9FIRM</name>
<keyword evidence="8" id="KW-0368">Histidine biosynthesis</keyword>
<proteinExistence type="inferred from homology"/>
<evidence type="ECO:0000256" key="4">
    <source>
        <dbReference type="ARBA" id="ARBA00020397"/>
    </source>
</evidence>
<protein>
    <recommendedName>
        <fullName evidence="4 8">ATP phosphoribosyltransferase regulatory subunit</fullName>
    </recommendedName>
</protein>
<gene>
    <name evidence="8 10" type="primary">hisZ</name>
    <name evidence="10" type="ORF">KQI75_10345</name>
</gene>
<dbReference type="InterPro" id="IPR004517">
    <property type="entry name" value="HisZ"/>
</dbReference>
<dbReference type="CDD" id="cd00773">
    <property type="entry name" value="HisRS-like_core"/>
    <property type="match status" value="1"/>
</dbReference>
<comment type="pathway">
    <text evidence="2 8">Amino-acid biosynthesis; L-histidine biosynthesis; L-histidine from 5-phospho-alpha-D-ribose 1-diphosphate: step 1/9.</text>
</comment>
<feature type="domain" description="Aminoacyl-transfer RNA synthetases class-II family profile" evidence="9">
    <location>
        <begin position="30"/>
        <end position="370"/>
    </location>
</feature>
<dbReference type="Pfam" id="PF13393">
    <property type="entry name" value="tRNA-synt_His"/>
    <property type="match status" value="1"/>
</dbReference>
<comment type="subcellular location">
    <subcellularLocation>
        <location evidence="1 8">Cytoplasm</location>
    </subcellularLocation>
</comment>
<keyword evidence="6 8" id="KW-0028">Amino-acid biosynthesis</keyword>
<dbReference type="InterPro" id="IPR006195">
    <property type="entry name" value="aa-tRNA-synth_II"/>
</dbReference>
<evidence type="ECO:0000256" key="8">
    <source>
        <dbReference type="HAMAP-Rule" id="MF_00125"/>
    </source>
</evidence>
<reference evidence="10 11" key="1">
    <citation type="submission" date="2021-06" db="EMBL/GenBank/DDBJ databases">
        <authorList>
            <person name="Sun Q."/>
            <person name="Li D."/>
        </authorList>
    </citation>
    <scope>NUCLEOTIDE SEQUENCE [LARGE SCALE GENOMIC DNA]</scope>
    <source>
        <strain evidence="10 11">MSJd-7</strain>
    </source>
</reference>
<evidence type="ECO:0000256" key="5">
    <source>
        <dbReference type="ARBA" id="ARBA00022490"/>
    </source>
</evidence>
<comment type="caution">
    <text evidence="10">The sequence shown here is derived from an EMBL/GenBank/DDBJ whole genome shotgun (WGS) entry which is preliminary data.</text>
</comment>
<comment type="subunit">
    <text evidence="8">Heteromultimer composed of HisG and HisZ subunits.</text>
</comment>
<dbReference type="PANTHER" id="PTHR43707">
    <property type="entry name" value="HISTIDYL-TRNA SYNTHETASE"/>
    <property type="match status" value="1"/>
</dbReference>
<evidence type="ECO:0000256" key="7">
    <source>
        <dbReference type="ARBA" id="ARBA00025246"/>
    </source>
</evidence>
<dbReference type="InterPro" id="IPR041715">
    <property type="entry name" value="HisRS-like_core"/>
</dbReference>
<dbReference type="NCBIfam" id="TIGR00443">
    <property type="entry name" value="hisZ_biosyn_reg"/>
    <property type="match status" value="1"/>
</dbReference>
<evidence type="ECO:0000256" key="1">
    <source>
        <dbReference type="ARBA" id="ARBA00004496"/>
    </source>
</evidence>
<dbReference type="GO" id="GO:0016757">
    <property type="term" value="F:glycosyltransferase activity"/>
    <property type="evidence" value="ECO:0007669"/>
    <property type="project" value="UniProtKB-KW"/>
</dbReference>
<evidence type="ECO:0000313" key="10">
    <source>
        <dbReference type="EMBL" id="MBU5491012.1"/>
    </source>
</evidence>
<comment type="function">
    <text evidence="7 8">Required for the first step of histidine biosynthesis. May allow the feedback regulation of ATP phosphoribosyltransferase activity by histidine.</text>
</comment>
<evidence type="ECO:0000256" key="6">
    <source>
        <dbReference type="ARBA" id="ARBA00022605"/>
    </source>
</evidence>
<keyword evidence="5 8" id="KW-0963">Cytoplasm</keyword>
<dbReference type="PIRSF" id="PIRSF001549">
    <property type="entry name" value="His-tRNA_synth"/>
    <property type="match status" value="1"/>
</dbReference>
<keyword evidence="10" id="KW-0328">Glycosyltransferase</keyword>
<organism evidence="10 11">
    <name type="scientific">Butyricicoccus intestinisimiae</name>
    <dbReference type="NCBI Taxonomy" id="2841509"/>
    <lineage>
        <taxon>Bacteria</taxon>
        <taxon>Bacillati</taxon>
        <taxon>Bacillota</taxon>
        <taxon>Clostridia</taxon>
        <taxon>Eubacteriales</taxon>
        <taxon>Butyricicoccaceae</taxon>
        <taxon>Butyricicoccus</taxon>
    </lineage>
</organism>
<accession>A0ABS6ETH4</accession>
<dbReference type="PANTHER" id="PTHR43707:SF6">
    <property type="entry name" value="ATP PHOSPHORIBOSYLTRANSFERASE REGULATORY SUBUNIT"/>
    <property type="match status" value="1"/>
</dbReference>
<dbReference type="InterPro" id="IPR004516">
    <property type="entry name" value="HisRS/HisZ"/>
</dbReference>
<sequence>MNQYAISTPEGTRDRLFAATRMFRQNEKRIRDLFEARGYDEIITPSLEYYDVFTQAGSSIGQEKMYKLTDRNGRLLVLRPDNTTPIARVVTTKLNDDVLPLRLYYMQKVHRASSFHRGHSTEVMQAGAELLGARGMMADIDILTTAFAALAAVRGETFRIELSYAAIYKELIQSLNVDAETAERIRSNIENKSYAALGDELEPYQDREAYRALKAMPNLFGGSEVLDELAGLTDNPGVLKAVAYLKNLIDAITNAGYGENVMIDLGLVQEIDYYTGLMFRGYMGGAGSPVLAGGRYDNLCAKFGRDIPATGFAIDIDALSESVDLKKKVIPQELVFCERSDLKGALNYINTNSELAELAPCDTEKEAMELAKKKGYRTLVIFRDGAVKEVEVQA</sequence>
<keyword evidence="10" id="KW-0808">Transferase</keyword>
<dbReference type="RefSeq" id="WP_216470721.1">
    <property type="nucleotide sequence ID" value="NZ_JAHLQI010000005.1"/>
</dbReference>
<dbReference type="EMBL" id="JAHLQI010000005">
    <property type="protein sequence ID" value="MBU5491012.1"/>
    <property type="molecule type" value="Genomic_DNA"/>
</dbReference>
<dbReference type="PROSITE" id="PS50862">
    <property type="entry name" value="AA_TRNA_LIGASE_II"/>
    <property type="match status" value="1"/>
</dbReference>
<evidence type="ECO:0000256" key="2">
    <source>
        <dbReference type="ARBA" id="ARBA00004667"/>
    </source>
</evidence>
<evidence type="ECO:0000313" key="11">
    <source>
        <dbReference type="Proteomes" id="UP000783588"/>
    </source>
</evidence>
<dbReference type="HAMAP" id="MF_00125">
    <property type="entry name" value="HisZ"/>
    <property type="match status" value="1"/>
</dbReference>